<keyword evidence="3" id="KW-0560">Oxidoreductase</keyword>
<dbReference type="STRING" id="1664694.A0A0N1H304"/>
<organism evidence="5 6">
    <name type="scientific">Cyphellophora attinorum</name>
    <dbReference type="NCBI Taxonomy" id="1664694"/>
    <lineage>
        <taxon>Eukaryota</taxon>
        <taxon>Fungi</taxon>
        <taxon>Dikarya</taxon>
        <taxon>Ascomycota</taxon>
        <taxon>Pezizomycotina</taxon>
        <taxon>Eurotiomycetes</taxon>
        <taxon>Chaetothyriomycetidae</taxon>
        <taxon>Chaetothyriales</taxon>
        <taxon>Cyphellophoraceae</taxon>
        <taxon>Cyphellophora</taxon>
    </lineage>
</organism>
<dbReference type="InterPro" id="IPR036188">
    <property type="entry name" value="FAD/NAD-bd_sf"/>
</dbReference>
<evidence type="ECO:0000256" key="1">
    <source>
        <dbReference type="ARBA" id="ARBA00022630"/>
    </source>
</evidence>
<dbReference type="SUPFAM" id="SSF51905">
    <property type="entry name" value="FAD/NAD(P)-binding domain"/>
    <property type="match status" value="1"/>
</dbReference>
<sequence length="443" mass="48446">MEPIPEKLRVLIVGAGIAGCASAYFLAKQGHSVTVIERHPGLRTNGLQLDLRGHGIEVMKLMGLEAAVRAQCVPEEGVALVDATGKRRAFFAANKTGKGAQSMTSEFEIMRGDLCRLLCEAADNVGAVFKYGVGVEAYMEMGKEVEVRLTDGRVEKVDLLVGCDGLASRVRRLMDGAGTIIEGKKDTALEEMAEKIAYFTMEEPQQEGEQWIMQGCVFPGGKKLGTRRHHENRIQMYLMWDERPGAGGPLDKIKRGDVKAEKAAFADLYRGEGWRANDAVKELETGAEDFYCQHTGVVKLDKWSRGRVTLVGDAGYGHPPDGYGTSCALVGAYVLGGEIEKEFRQTSSTESKESLAKNQDPLLAALESYEEVFGPHMKSIVNSYSAAPSMFDNIPWNGFTIGLMYRVMGTVAYLGLDKLAMKFMPADSGKWKLPVYDTVVDAS</sequence>
<dbReference type="EMBL" id="LFJN01000016">
    <property type="protein sequence ID" value="KPI39070.1"/>
    <property type="molecule type" value="Genomic_DNA"/>
</dbReference>
<evidence type="ECO:0000256" key="3">
    <source>
        <dbReference type="ARBA" id="ARBA00023002"/>
    </source>
</evidence>
<dbReference type="GO" id="GO:0071949">
    <property type="term" value="F:FAD binding"/>
    <property type="evidence" value="ECO:0007669"/>
    <property type="project" value="InterPro"/>
</dbReference>
<dbReference type="InterPro" id="IPR051704">
    <property type="entry name" value="FAD_aromatic-hydroxylase"/>
</dbReference>
<feature type="domain" description="FAD-binding" evidence="4">
    <location>
        <begin position="8"/>
        <end position="339"/>
    </location>
</feature>
<dbReference type="Gene3D" id="3.50.50.60">
    <property type="entry name" value="FAD/NAD(P)-binding domain"/>
    <property type="match status" value="1"/>
</dbReference>
<dbReference type="AlphaFoldDB" id="A0A0N1H304"/>
<dbReference type="OrthoDB" id="655030at2759"/>
<dbReference type="PRINTS" id="PR00420">
    <property type="entry name" value="RNGMNOXGNASE"/>
</dbReference>
<gene>
    <name evidence="5" type="ORF">AB675_4482</name>
</gene>
<dbReference type="PANTHER" id="PTHR46865:SF7">
    <property type="entry name" value="MONOOXYGENASE, PUTATIVE (AFU_ORTHOLOGUE AFUA_8G07040)-RELATED"/>
    <property type="match status" value="1"/>
</dbReference>
<protein>
    <recommendedName>
        <fullName evidence="4">FAD-binding domain-containing protein</fullName>
    </recommendedName>
</protein>
<comment type="caution">
    <text evidence="5">The sequence shown here is derived from an EMBL/GenBank/DDBJ whole genome shotgun (WGS) entry which is preliminary data.</text>
</comment>
<dbReference type="Proteomes" id="UP000038010">
    <property type="component" value="Unassembled WGS sequence"/>
</dbReference>
<evidence type="ECO:0000313" key="6">
    <source>
        <dbReference type="Proteomes" id="UP000038010"/>
    </source>
</evidence>
<dbReference type="GO" id="GO:0016491">
    <property type="term" value="F:oxidoreductase activity"/>
    <property type="evidence" value="ECO:0007669"/>
    <property type="project" value="UniProtKB-KW"/>
</dbReference>
<reference evidence="5 6" key="1">
    <citation type="submission" date="2015-06" db="EMBL/GenBank/DDBJ databases">
        <title>Draft genome of the ant-associated black yeast Phialophora attae CBS 131958.</title>
        <authorList>
            <person name="Moreno L.F."/>
            <person name="Stielow B.J."/>
            <person name="de Hoog S."/>
            <person name="Vicente V.A."/>
            <person name="Weiss V.A."/>
            <person name="de Vries M."/>
            <person name="Cruz L.M."/>
            <person name="Souza E.M."/>
        </authorList>
    </citation>
    <scope>NUCLEOTIDE SEQUENCE [LARGE SCALE GENOMIC DNA]</scope>
    <source>
        <strain evidence="5 6">CBS 131958</strain>
    </source>
</reference>
<proteinExistence type="predicted"/>
<keyword evidence="6" id="KW-1185">Reference proteome</keyword>
<dbReference type="RefSeq" id="XP_017999033.1">
    <property type="nucleotide sequence ID" value="XM_018144624.1"/>
</dbReference>
<dbReference type="Pfam" id="PF01494">
    <property type="entry name" value="FAD_binding_3"/>
    <property type="match status" value="1"/>
</dbReference>
<dbReference type="InterPro" id="IPR002938">
    <property type="entry name" value="FAD-bd"/>
</dbReference>
<name>A0A0N1H304_9EURO</name>
<accession>A0A0N1H304</accession>
<dbReference type="PROSITE" id="PS51257">
    <property type="entry name" value="PROKAR_LIPOPROTEIN"/>
    <property type="match status" value="1"/>
</dbReference>
<evidence type="ECO:0000259" key="4">
    <source>
        <dbReference type="Pfam" id="PF01494"/>
    </source>
</evidence>
<dbReference type="VEuPathDB" id="FungiDB:AB675_4482"/>
<evidence type="ECO:0000256" key="2">
    <source>
        <dbReference type="ARBA" id="ARBA00022827"/>
    </source>
</evidence>
<dbReference type="PANTHER" id="PTHR46865">
    <property type="entry name" value="OXIDOREDUCTASE-RELATED"/>
    <property type="match status" value="1"/>
</dbReference>
<evidence type="ECO:0000313" key="5">
    <source>
        <dbReference type="EMBL" id="KPI39070.1"/>
    </source>
</evidence>
<keyword evidence="2" id="KW-0274">FAD</keyword>
<dbReference type="GeneID" id="28736504"/>
<keyword evidence="1" id="KW-0285">Flavoprotein</keyword>